<reference evidence="3" key="1">
    <citation type="journal article" date="2014" name="Proc. Natl. Acad. Sci. U.S.A.">
        <title>Extensive sampling of basidiomycete genomes demonstrates inadequacy of the white-rot/brown-rot paradigm for wood decay fungi.</title>
        <authorList>
            <person name="Riley R."/>
            <person name="Salamov A.A."/>
            <person name="Brown D.W."/>
            <person name="Nagy L.G."/>
            <person name="Floudas D."/>
            <person name="Held B.W."/>
            <person name="Levasseur A."/>
            <person name="Lombard V."/>
            <person name="Morin E."/>
            <person name="Otillar R."/>
            <person name="Lindquist E.A."/>
            <person name="Sun H."/>
            <person name="LaButti K.M."/>
            <person name="Schmutz J."/>
            <person name="Jabbour D."/>
            <person name="Luo H."/>
            <person name="Baker S.E."/>
            <person name="Pisabarro A.G."/>
            <person name="Walton J.D."/>
            <person name="Blanchette R.A."/>
            <person name="Henrissat B."/>
            <person name="Martin F."/>
            <person name="Cullen D."/>
            <person name="Hibbett D.S."/>
            <person name="Grigoriev I.V."/>
        </authorList>
    </citation>
    <scope>NUCLEOTIDE SEQUENCE [LARGE SCALE GENOMIC DNA]</scope>
    <source>
        <strain evidence="3">PC15</strain>
    </source>
</reference>
<gene>
    <name evidence="2" type="ORF">PLEOSDRAFT_1086445</name>
</gene>
<feature type="compositionally biased region" description="Low complexity" evidence="1">
    <location>
        <begin position="107"/>
        <end position="117"/>
    </location>
</feature>
<organism evidence="2 3">
    <name type="scientific">Pleurotus ostreatus (strain PC15)</name>
    <name type="common">Oyster mushroom</name>
    <dbReference type="NCBI Taxonomy" id="1137138"/>
    <lineage>
        <taxon>Eukaryota</taxon>
        <taxon>Fungi</taxon>
        <taxon>Dikarya</taxon>
        <taxon>Basidiomycota</taxon>
        <taxon>Agaricomycotina</taxon>
        <taxon>Agaricomycetes</taxon>
        <taxon>Agaricomycetidae</taxon>
        <taxon>Agaricales</taxon>
        <taxon>Pleurotineae</taxon>
        <taxon>Pleurotaceae</taxon>
        <taxon>Pleurotus</taxon>
    </lineage>
</organism>
<dbReference type="HOGENOM" id="CLU_847647_0_0_1"/>
<dbReference type="Proteomes" id="UP000027073">
    <property type="component" value="Unassembled WGS sequence"/>
</dbReference>
<dbReference type="VEuPathDB" id="FungiDB:PLEOSDRAFT_1086445"/>
<feature type="compositionally biased region" description="Polar residues" evidence="1">
    <location>
        <begin position="118"/>
        <end position="127"/>
    </location>
</feature>
<dbReference type="InParanoid" id="A0A067N8H1"/>
<protein>
    <submittedName>
        <fullName evidence="2">Uncharacterized protein</fullName>
    </submittedName>
</protein>
<dbReference type="AlphaFoldDB" id="A0A067N8H1"/>
<sequence>MRCTFVKFHRQTAPIGPGHNPILSSSGLSGYSAPTDLLLDPAVLSTAPTFGDPTSSLMYKSPFPLSTSYLPNDIPQPDLAKPSEADFAKYQSQAEYIRRLSLFQPSTEAAPPTSTTTLGWGSETSAPSGLGTCHRSNISTISRDEELRALKDSWKMYLRTPLSGPEEPMFTDFSTPASTGYSYHRTRVSSMPSVQTPSAERSGPFAANAITASCGPLVSVADGATASVRPSFKRLASRTLGAENAKRTMFAYDASDDESDAVDGKFDRRDVSYRWNPEQQQPSQPGFQPGFPQAAMPPPSSFGGLAGRRRMSAPAMRPTVLISQLLDS</sequence>
<proteinExistence type="predicted"/>
<dbReference type="EMBL" id="KL198012">
    <property type="protein sequence ID" value="KDQ24154.1"/>
    <property type="molecule type" value="Genomic_DNA"/>
</dbReference>
<feature type="region of interest" description="Disordered" evidence="1">
    <location>
        <begin position="107"/>
        <end position="132"/>
    </location>
</feature>
<evidence type="ECO:0000313" key="2">
    <source>
        <dbReference type="EMBL" id="KDQ24154.1"/>
    </source>
</evidence>
<name>A0A067N8H1_PLEO1</name>
<dbReference type="OrthoDB" id="6365676at2759"/>
<accession>A0A067N8H1</accession>
<feature type="region of interest" description="Disordered" evidence="1">
    <location>
        <begin position="275"/>
        <end position="317"/>
    </location>
</feature>
<feature type="compositionally biased region" description="Low complexity" evidence="1">
    <location>
        <begin position="279"/>
        <end position="293"/>
    </location>
</feature>
<evidence type="ECO:0000313" key="3">
    <source>
        <dbReference type="Proteomes" id="UP000027073"/>
    </source>
</evidence>
<evidence type="ECO:0000256" key="1">
    <source>
        <dbReference type="SAM" id="MobiDB-lite"/>
    </source>
</evidence>